<protein>
    <submittedName>
        <fullName evidence="1">Uncharacterized protein</fullName>
    </submittedName>
</protein>
<organism evidence="1 2">
    <name type="scientific">Cuscuta australis</name>
    <dbReference type="NCBI Taxonomy" id="267555"/>
    <lineage>
        <taxon>Eukaryota</taxon>
        <taxon>Viridiplantae</taxon>
        <taxon>Streptophyta</taxon>
        <taxon>Embryophyta</taxon>
        <taxon>Tracheophyta</taxon>
        <taxon>Spermatophyta</taxon>
        <taxon>Magnoliopsida</taxon>
        <taxon>eudicotyledons</taxon>
        <taxon>Gunneridae</taxon>
        <taxon>Pentapetalae</taxon>
        <taxon>asterids</taxon>
        <taxon>lamiids</taxon>
        <taxon>Solanales</taxon>
        <taxon>Convolvulaceae</taxon>
        <taxon>Cuscuteae</taxon>
        <taxon>Cuscuta</taxon>
        <taxon>Cuscuta subgen. Grammica</taxon>
        <taxon>Cuscuta sect. Cleistogrammica</taxon>
    </lineage>
</organism>
<accession>A0A328DZY3</accession>
<evidence type="ECO:0000313" key="1">
    <source>
        <dbReference type="EMBL" id="RAL49751.1"/>
    </source>
</evidence>
<proteinExistence type="predicted"/>
<dbReference type="Proteomes" id="UP000249390">
    <property type="component" value="Unassembled WGS sequence"/>
</dbReference>
<keyword evidence="2" id="KW-1185">Reference proteome</keyword>
<evidence type="ECO:0000313" key="2">
    <source>
        <dbReference type="Proteomes" id="UP000249390"/>
    </source>
</evidence>
<comment type="caution">
    <text evidence="1">The sequence shown here is derived from an EMBL/GenBank/DDBJ whole genome shotgun (WGS) entry which is preliminary data.</text>
</comment>
<dbReference type="EMBL" id="NQVE01000076">
    <property type="protein sequence ID" value="RAL49751.1"/>
    <property type="molecule type" value="Genomic_DNA"/>
</dbReference>
<reference evidence="1 2" key="1">
    <citation type="submission" date="2018-06" db="EMBL/GenBank/DDBJ databases">
        <title>The Genome of Cuscuta australis (Dodder) Provides Insight into the Evolution of Plant Parasitism.</title>
        <authorList>
            <person name="Liu H."/>
        </authorList>
    </citation>
    <scope>NUCLEOTIDE SEQUENCE [LARGE SCALE GENOMIC DNA]</scope>
    <source>
        <strain evidence="2">cv. Yunnan</strain>
        <tissue evidence="1">Vines</tissue>
    </source>
</reference>
<sequence length="104" mass="11460">MTKSGHQLQTPVGLDFFVKICNVFSPPDESLWFSLLRILQYRPIIARFSSAGVFQITIPTTFTLSGVSLKPRAAFESRSLQRFLALAISESEQVKGKAGSNKGP</sequence>
<gene>
    <name evidence="1" type="ORF">DM860_002042</name>
</gene>
<dbReference type="AlphaFoldDB" id="A0A328DZY3"/>
<name>A0A328DZY3_9ASTE</name>